<name>A0A0G4IVP2_PLABS</name>
<protein>
    <submittedName>
        <fullName evidence="1">Uncharacterized protein</fullName>
    </submittedName>
</protein>
<keyword evidence="2" id="KW-1185">Reference proteome</keyword>
<sequence length="88" mass="9968">MPVIGHRFLRLVCQSCQTTLFKYAHRGDGGLPRRLRTSRIVDDFTKGSGDCHECGERFARPMIYKSELSWHLVGKGASFDDAIDDLQP</sequence>
<dbReference type="Proteomes" id="UP000039324">
    <property type="component" value="Unassembled WGS sequence"/>
</dbReference>
<proteinExistence type="predicted"/>
<dbReference type="AlphaFoldDB" id="A0A0G4IVP2"/>
<evidence type="ECO:0000313" key="1">
    <source>
        <dbReference type="EMBL" id="CEO99375.1"/>
    </source>
</evidence>
<evidence type="ECO:0000313" key="2">
    <source>
        <dbReference type="Proteomes" id="UP000039324"/>
    </source>
</evidence>
<accession>A0A0G4IVP2</accession>
<reference evidence="1 2" key="1">
    <citation type="submission" date="2015-02" db="EMBL/GenBank/DDBJ databases">
        <authorList>
            <person name="Chooi Y.-H."/>
        </authorList>
    </citation>
    <scope>NUCLEOTIDE SEQUENCE [LARGE SCALE GENOMIC DNA]</scope>
    <source>
        <strain evidence="1">E3</strain>
    </source>
</reference>
<gene>
    <name evidence="1" type="ORF">PBRA_001281</name>
</gene>
<dbReference type="EMBL" id="CDSF01000090">
    <property type="protein sequence ID" value="CEO99375.1"/>
    <property type="molecule type" value="Genomic_DNA"/>
</dbReference>
<organism evidence="1 2">
    <name type="scientific">Plasmodiophora brassicae</name>
    <name type="common">Clubroot disease agent</name>
    <dbReference type="NCBI Taxonomy" id="37360"/>
    <lineage>
        <taxon>Eukaryota</taxon>
        <taxon>Sar</taxon>
        <taxon>Rhizaria</taxon>
        <taxon>Endomyxa</taxon>
        <taxon>Phytomyxea</taxon>
        <taxon>Plasmodiophorida</taxon>
        <taxon>Plasmodiophoridae</taxon>
        <taxon>Plasmodiophora</taxon>
    </lineage>
</organism>